<organism evidence="1 2">
    <name type="scientific">Mya arenaria</name>
    <name type="common">Soft-shell clam</name>
    <dbReference type="NCBI Taxonomy" id="6604"/>
    <lineage>
        <taxon>Eukaryota</taxon>
        <taxon>Metazoa</taxon>
        <taxon>Spiralia</taxon>
        <taxon>Lophotrochozoa</taxon>
        <taxon>Mollusca</taxon>
        <taxon>Bivalvia</taxon>
        <taxon>Autobranchia</taxon>
        <taxon>Heteroconchia</taxon>
        <taxon>Euheterodonta</taxon>
        <taxon>Imparidentia</taxon>
        <taxon>Neoheterodontei</taxon>
        <taxon>Myida</taxon>
        <taxon>Myoidea</taxon>
        <taxon>Myidae</taxon>
        <taxon>Mya</taxon>
    </lineage>
</organism>
<accession>A0ABY7FYP5</accession>
<sequence>MKTTAPIVFIPELKFTLHGIVTTSHPIEPLKQPIRPLTCVSPTSCIAYSCCIFHASITTNNSSINQQLQRLQAHIQIHKQIKLWPLMRRTGSRC</sequence>
<reference evidence="1" key="1">
    <citation type="submission" date="2022-11" db="EMBL/GenBank/DDBJ databases">
        <title>Centuries of genome instability and evolution in soft-shell clam transmissible cancer (bioRxiv).</title>
        <authorList>
            <person name="Hart S.F.M."/>
            <person name="Yonemitsu M.A."/>
            <person name="Giersch R.M."/>
            <person name="Beal B.F."/>
            <person name="Arriagada G."/>
            <person name="Davis B.W."/>
            <person name="Ostrander E.A."/>
            <person name="Goff S.P."/>
            <person name="Metzger M.J."/>
        </authorList>
    </citation>
    <scope>NUCLEOTIDE SEQUENCE</scope>
    <source>
        <strain evidence="1">MELC-2E11</strain>
        <tissue evidence="1">Siphon/mantle</tissue>
    </source>
</reference>
<dbReference type="EMBL" id="CP111026">
    <property type="protein sequence ID" value="WAR27328.1"/>
    <property type="molecule type" value="Genomic_DNA"/>
</dbReference>
<protein>
    <submittedName>
        <fullName evidence="1">Uncharacterized protein</fullName>
    </submittedName>
</protein>
<proteinExistence type="predicted"/>
<name>A0ABY7FYP5_MYAAR</name>
<dbReference type="Proteomes" id="UP001164746">
    <property type="component" value="Chromosome 15"/>
</dbReference>
<gene>
    <name evidence="1" type="ORF">MAR_013032</name>
</gene>
<evidence type="ECO:0000313" key="1">
    <source>
        <dbReference type="EMBL" id="WAR27328.1"/>
    </source>
</evidence>
<keyword evidence="2" id="KW-1185">Reference proteome</keyword>
<evidence type="ECO:0000313" key="2">
    <source>
        <dbReference type="Proteomes" id="UP001164746"/>
    </source>
</evidence>